<feature type="non-terminal residue" evidence="1">
    <location>
        <position position="1"/>
    </location>
</feature>
<dbReference type="GO" id="GO:0031124">
    <property type="term" value="P:mRNA 3'-end processing"/>
    <property type="evidence" value="ECO:0007669"/>
    <property type="project" value="InterPro"/>
</dbReference>
<name>A0A820SKG9_9BILA</name>
<evidence type="ECO:0000313" key="2">
    <source>
        <dbReference type="Proteomes" id="UP000663868"/>
    </source>
</evidence>
<gene>
    <name evidence="1" type="ORF">KXQ929_LOCUS54114</name>
</gene>
<proteinExistence type="predicted"/>
<dbReference type="PANTHER" id="PTHR15921:SF3">
    <property type="entry name" value="PRE-MRNA CLEAVAGE COMPLEX 2 PROTEIN PCF11"/>
    <property type="match status" value="1"/>
</dbReference>
<accession>A0A820SKG9</accession>
<dbReference type="GO" id="GO:0003729">
    <property type="term" value="F:mRNA binding"/>
    <property type="evidence" value="ECO:0007669"/>
    <property type="project" value="InterPro"/>
</dbReference>
<dbReference type="GO" id="GO:0006369">
    <property type="term" value="P:termination of RNA polymerase II transcription"/>
    <property type="evidence" value="ECO:0007669"/>
    <property type="project" value="InterPro"/>
</dbReference>
<evidence type="ECO:0000313" key="1">
    <source>
        <dbReference type="EMBL" id="CAF4453868.1"/>
    </source>
</evidence>
<comment type="caution">
    <text evidence="1">The sequence shown here is derived from an EMBL/GenBank/DDBJ whole genome shotgun (WGS) entry which is preliminary data.</text>
</comment>
<dbReference type="Proteomes" id="UP000663868">
    <property type="component" value="Unassembled WGS sequence"/>
</dbReference>
<protein>
    <submittedName>
        <fullName evidence="1">Uncharacterized protein</fullName>
    </submittedName>
</protein>
<dbReference type="AlphaFoldDB" id="A0A820SKG9"/>
<dbReference type="EMBL" id="CAJOBB010031873">
    <property type="protein sequence ID" value="CAF4453868.1"/>
    <property type="molecule type" value="Genomic_DNA"/>
</dbReference>
<reference evidence="1" key="1">
    <citation type="submission" date="2021-02" db="EMBL/GenBank/DDBJ databases">
        <authorList>
            <person name="Nowell W R."/>
        </authorList>
    </citation>
    <scope>NUCLEOTIDE SEQUENCE</scope>
</reference>
<dbReference type="GO" id="GO:0005849">
    <property type="term" value="C:mRNA cleavage factor complex"/>
    <property type="evidence" value="ECO:0007669"/>
    <property type="project" value="TreeGrafter"/>
</dbReference>
<dbReference type="PANTHER" id="PTHR15921">
    <property type="entry name" value="PRE-MRNA CLEAVAGE COMPLEX II"/>
    <property type="match status" value="1"/>
</dbReference>
<dbReference type="GO" id="GO:0005737">
    <property type="term" value="C:cytoplasm"/>
    <property type="evidence" value="ECO:0007669"/>
    <property type="project" value="TreeGrafter"/>
</dbReference>
<dbReference type="GO" id="GO:0000993">
    <property type="term" value="F:RNA polymerase II complex binding"/>
    <property type="evidence" value="ECO:0007669"/>
    <property type="project" value="InterPro"/>
</dbReference>
<organism evidence="1 2">
    <name type="scientific">Adineta steineri</name>
    <dbReference type="NCBI Taxonomy" id="433720"/>
    <lineage>
        <taxon>Eukaryota</taxon>
        <taxon>Metazoa</taxon>
        <taxon>Spiralia</taxon>
        <taxon>Gnathifera</taxon>
        <taxon>Rotifera</taxon>
        <taxon>Eurotatoria</taxon>
        <taxon>Bdelloidea</taxon>
        <taxon>Adinetida</taxon>
        <taxon>Adinetidae</taxon>
        <taxon>Adineta</taxon>
    </lineage>
</organism>
<dbReference type="InterPro" id="IPR045154">
    <property type="entry name" value="PCF11-like"/>
</dbReference>
<sequence length="108" mass="12955">HNFDEENVAPVPSLVDANINMLRKKYVGIAQQLYIGKFQCRLCGLRFTAKQKHHYTFHLDWHYLENKQEKHLSTTTSAAALLQRSRNWYSSVQEWTIYEENIEEQLRW</sequence>